<dbReference type="PANTHER" id="PTHR11675">
    <property type="entry name" value="N-ACETYLGALACTOSAMINYLTRANSFERASE"/>
    <property type="match status" value="1"/>
</dbReference>
<dbReference type="AlphaFoldDB" id="A0A7M5ULZ4"/>
<comment type="subcellular location">
    <subcellularLocation>
        <location evidence="2 13">Golgi apparatus membrane</location>
        <topology evidence="2 13">Single-pass type II membrane protein</topology>
    </subcellularLocation>
</comment>
<dbReference type="GO" id="GO:0000139">
    <property type="term" value="C:Golgi membrane"/>
    <property type="evidence" value="ECO:0007669"/>
    <property type="project" value="UniProtKB-SubCell"/>
</dbReference>
<evidence type="ECO:0000256" key="2">
    <source>
        <dbReference type="ARBA" id="ARBA00004323"/>
    </source>
</evidence>
<dbReference type="PROSITE" id="PS50231">
    <property type="entry name" value="RICIN_B_LECTIN"/>
    <property type="match status" value="1"/>
</dbReference>
<evidence type="ECO:0000256" key="11">
    <source>
        <dbReference type="ARBA" id="ARBA00023180"/>
    </source>
</evidence>
<dbReference type="Gene3D" id="3.90.550.10">
    <property type="entry name" value="Spore Coat Polysaccharide Biosynthesis Protein SpsA, Chain A"/>
    <property type="match status" value="1"/>
</dbReference>
<evidence type="ECO:0000256" key="4">
    <source>
        <dbReference type="ARBA" id="ARBA00022692"/>
    </source>
</evidence>
<keyword evidence="9" id="KW-0472">Membrane</keyword>
<sequence length="531" mass="62065">RRMRCKLKRIFTLLIVFIWLLVLLSYFQAPKVQKNTILASSTFDETSYISKTKLSESEDPYHRHKFNQRISDELDSDRPIPDTRPPQCLEESYDKRLSSTSIIITFHNEARSALLRTIKSVLDRTPPHLLTEIILVDDFSANEKDGALLKDLPKIVLMRNDKREGLIRSRLKGVSVAKSSILTFLDSHCEVNVGWIEPLLAQVEQDPLAIASPVIDIIKTDTLEYKASSNYLKGGFDWNMHFIWEPLLEKEMKDHKADTTHTISTPVIAGGLFTVQKQWFNQLGQYDPLLEIWGAENFEISFKTWMCGGSLKIIPCSRIGHIFRKSHPYEFPLGNGHTYLMNVRRVAEVWMDRYKRIFYRARGGNMNEPLPRIKERRLIRERLKCRPFDWYLMEVYPELRSPNVDELAYGEIKQIYKGQSYCLSESKTSKVLAVKCIPNVKKMQWVMSVTGMIQNEKDKCLYASKKRKRISLKDCDNSDFNQHWKFMIRERLRHQATNLCIERKSDGSLLLARCENFSPQQKWSFTTKFLF</sequence>
<evidence type="ECO:0000256" key="10">
    <source>
        <dbReference type="ARBA" id="ARBA00023157"/>
    </source>
</evidence>
<keyword evidence="6" id="KW-0735">Signal-anchor</keyword>
<proteinExistence type="inferred from homology"/>
<keyword evidence="4" id="KW-0812">Transmembrane</keyword>
<dbReference type="InterPro" id="IPR045885">
    <property type="entry name" value="GalNAc-T"/>
</dbReference>
<keyword evidence="13" id="KW-0328">Glycosyltransferase</keyword>
<dbReference type="InterPro" id="IPR029044">
    <property type="entry name" value="Nucleotide-diphossugar_trans"/>
</dbReference>
<dbReference type="Gene3D" id="2.80.10.50">
    <property type="match status" value="1"/>
</dbReference>
<dbReference type="EnsemblMetazoa" id="CLYHEMT001467.2">
    <property type="protein sequence ID" value="CLYHEMP001467.2"/>
    <property type="gene ID" value="CLYHEMG001467"/>
</dbReference>
<dbReference type="FunFam" id="3.90.550.10:FF:000053">
    <property type="entry name" value="Polypeptide N-acetylgalactosaminyltransferase"/>
    <property type="match status" value="1"/>
</dbReference>
<dbReference type="InterPro" id="IPR000772">
    <property type="entry name" value="Ricin_B_lectin"/>
</dbReference>
<organism evidence="15 16">
    <name type="scientific">Clytia hemisphaerica</name>
    <dbReference type="NCBI Taxonomy" id="252671"/>
    <lineage>
        <taxon>Eukaryota</taxon>
        <taxon>Metazoa</taxon>
        <taxon>Cnidaria</taxon>
        <taxon>Hydrozoa</taxon>
        <taxon>Hydroidolina</taxon>
        <taxon>Leptothecata</taxon>
        <taxon>Obeliida</taxon>
        <taxon>Clytiidae</taxon>
        <taxon>Clytia</taxon>
    </lineage>
</organism>
<keyword evidence="12 13" id="KW-0464">Manganese</keyword>
<keyword evidence="10 13" id="KW-1015">Disulfide bond</keyword>
<comment type="cofactor">
    <cofactor evidence="1 13">
        <name>Mn(2+)</name>
        <dbReference type="ChEBI" id="CHEBI:29035"/>
    </cofactor>
</comment>
<comment type="pathway">
    <text evidence="13">Protein modification; protein glycosylation.</text>
</comment>
<protein>
    <recommendedName>
        <fullName evidence="13">Polypeptide N-acetylgalactosaminyltransferase</fullName>
        <ecNumber evidence="13">2.4.1.-</ecNumber>
    </recommendedName>
    <alternativeName>
        <fullName evidence="13">Protein-UDP acetylgalactosaminyltransferase</fullName>
    </alternativeName>
</protein>
<dbReference type="InterPro" id="IPR001173">
    <property type="entry name" value="Glyco_trans_2-like"/>
</dbReference>
<dbReference type="SMART" id="SM00458">
    <property type="entry name" value="RICIN"/>
    <property type="match status" value="1"/>
</dbReference>
<dbReference type="Pfam" id="PF00652">
    <property type="entry name" value="Ricin_B_lectin"/>
    <property type="match status" value="1"/>
</dbReference>
<evidence type="ECO:0000259" key="14">
    <source>
        <dbReference type="SMART" id="SM00458"/>
    </source>
</evidence>
<dbReference type="UniPathway" id="UPA00378"/>
<keyword evidence="11" id="KW-0325">Glycoprotein</keyword>
<dbReference type="PANTHER" id="PTHR11675:SF119">
    <property type="entry name" value="POLYPEPTIDE N-ACETYLGALACTOSAMINYLTRANSFERASE 2"/>
    <property type="match status" value="1"/>
</dbReference>
<keyword evidence="8 13" id="KW-0333">Golgi apparatus</keyword>
<dbReference type="Proteomes" id="UP000594262">
    <property type="component" value="Unplaced"/>
</dbReference>
<evidence type="ECO:0000256" key="8">
    <source>
        <dbReference type="ARBA" id="ARBA00023034"/>
    </source>
</evidence>
<keyword evidence="13" id="KW-0808">Transferase</keyword>
<dbReference type="CDD" id="cd02510">
    <property type="entry name" value="pp-GalNAc-T"/>
    <property type="match status" value="1"/>
</dbReference>
<dbReference type="Pfam" id="PF00535">
    <property type="entry name" value="Glycos_transf_2"/>
    <property type="match status" value="1"/>
</dbReference>
<dbReference type="GO" id="GO:0030246">
    <property type="term" value="F:carbohydrate binding"/>
    <property type="evidence" value="ECO:0007669"/>
    <property type="project" value="UniProtKB-KW"/>
</dbReference>
<evidence type="ECO:0000313" key="15">
    <source>
        <dbReference type="EnsemblMetazoa" id="CLYHEMP001467.2"/>
    </source>
</evidence>
<evidence type="ECO:0000256" key="3">
    <source>
        <dbReference type="ARBA" id="ARBA00005680"/>
    </source>
</evidence>
<evidence type="ECO:0000256" key="13">
    <source>
        <dbReference type="RuleBase" id="RU361242"/>
    </source>
</evidence>
<keyword evidence="5 13" id="KW-0430">Lectin</keyword>
<keyword evidence="7" id="KW-1133">Transmembrane helix</keyword>
<evidence type="ECO:0000256" key="5">
    <source>
        <dbReference type="ARBA" id="ARBA00022734"/>
    </source>
</evidence>
<accession>A0A7M5ULZ4</accession>
<dbReference type="OrthoDB" id="429263at2759"/>
<name>A0A7M5ULZ4_9CNID</name>
<evidence type="ECO:0000256" key="6">
    <source>
        <dbReference type="ARBA" id="ARBA00022968"/>
    </source>
</evidence>
<evidence type="ECO:0000313" key="16">
    <source>
        <dbReference type="Proteomes" id="UP000594262"/>
    </source>
</evidence>
<reference evidence="15" key="1">
    <citation type="submission" date="2021-01" db="UniProtKB">
        <authorList>
            <consortium name="EnsemblMetazoa"/>
        </authorList>
    </citation>
    <scope>IDENTIFICATION</scope>
</reference>
<evidence type="ECO:0000256" key="1">
    <source>
        <dbReference type="ARBA" id="ARBA00001936"/>
    </source>
</evidence>
<dbReference type="SUPFAM" id="SSF53448">
    <property type="entry name" value="Nucleotide-diphospho-sugar transferases"/>
    <property type="match status" value="1"/>
</dbReference>
<dbReference type="EC" id="2.4.1.-" evidence="13"/>
<dbReference type="GO" id="GO:0004653">
    <property type="term" value="F:polypeptide N-acetylgalactosaminyltransferase activity"/>
    <property type="evidence" value="ECO:0007669"/>
    <property type="project" value="TreeGrafter"/>
</dbReference>
<comment type="similarity">
    <text evidence="3 13">Belongs to the glycosyltransferase 2 family. GalNAc-T subfamily.</text>
</comment>
<dbReference type="SUPFAM" id="SSF50370">
    <property type="entry name" value="Ricin B-like lectins"/>
    <property type="match status" value="1"/>
</dbReference>
<evidence type="ECO:0000256" key="12">
    <source>
        <dbReference type="ARBA" id="ARBA00023211"/>
    </source>
</evidence>
<dbReference type="GO" id="GO:0006493">
    <property type="term" value="P:protein O-linked glycosylation"/>
    <property type="evidence" value="ECO:0007669"/>
    <property type="project" value="TreeGrafter"/>
</dbReference>
<evidence type="ECO:0000256" key="9">
    <source>
        <dbReference type="ARBA" id="ARBA00023136"/>
    </source>
</evidence>
<feature type="domain" description="Ricin B lectin" evidence="14">
    <location>
        <begin position="409"/>
        <end position="526"/>
    </location>
</feature>
<keyword evidence="16" id="KW-1185">Reference proteome</keyword>
<evidence type="ECO:0000256" key="7">
    <source>
        <dbReference type="ARBA" id="ARBA00022989"/>
    </source>
</evidence>
<dbReference type="InterPro" id="IPR035992">
    <property type="entry name" value="Ricin_B-like_lectins"/>
</dbReference>